<organism evidence="9 10">
    <name type="scientific">Desulfotomaculum nigrificans (strain DSM 14880 / VKM B-2319 / CO-1-SRB)</name>
    <name type="common">Desulfotomaculum carboxydivorans</name>
    <dbReference type="NCBI Taxonomy" id="868595"/>
    <lineage>
        <taxon>Bacteria</taxon>
        <taxon>Bacillati</taxon>
        <taxon>Bacillota</taxon>
        <taxon>Clostridia</taxon>
        <taxon>Eubacteriales</taxon>
        <taxon>Desulfotomaculaceae</taxon>
        <taxon>Desulfotomaculum</taxon>
    </lineage>
</organism>
<evidence type="ECO:0000256" key="2">
    <source>
        <dbReference type="ARBA" id="ARBA00022679"/>
    </source>
</evidence>
<dbReference type="Gene3D" id="2.40.440.10">
    <property type="entry name" value="L,D-transpeptidase catalytic domain-like"/>
    <property type="match status" value="1"/>
</dbReference>
<comment type="pathway">
    <text evidence="1">Cell wall biogenesis; peptidoglycan biosynthesis.</text>
</comment>
<dbReference type="CDD" id="cd16913">
    <property type="entry name" value="YkuD_like"/>
    <property type="match status" value="1"/>
</dbReference>
<dbReference type="UniPathway" id="UPA00219"/>
<dbReference type="GO" id="GO:0016740">
    <property type="term" value="F:transferase activity"/>
    <property type="evidence" value="ECO:0007669"/>
    <property type="project" value="UniProtKB-KW"/>
</dbReference>
<reference evidence="9" key="1">
    <citation type="submission" date="2011-05" db="EMBL/GenBank/DDBJ databases">
        <title>Complete sequence of Desulfotomaculum carboxydivorans CO-1-SRB.</title>
        <authorList>
            <consortium name="US DOE Joint Genome Institute"/>
            <person name="Lucas S."/>
            <person name="Han J."/>
            <person name="Lapidus A."/>
            <person name="Cheng J.-F."/>
            <person name="Goodwin L."/>
            <person name="Pitluck S."/>
            <person name="Peters L."/>
            <person name="Mikhailova N."/>
            <person name="Lu M."/>
            <person name="Han C."/>
            <person name="Tapia R."/>
            <person name="Land M."/>
            <person name="Hauser L."/>
            <person name="Kyrpides N."/>
            <person name="Ivanova N."/>
            <person name="Pagani I."/>
            <person name="Stams A."/>
            <person name="Plugge C."/>
            <person name="Muyzer G."/>
            <person name="Kuever J."/>
            <person name="Parshina S."/>
            <person name="Ivanova A."/>
            <person name="Nazina T."/>
            <person name="Woyke T."/>
        </authorList>
    </citation>
    <scope>NUCLEOTIDE SEQUENCE [LARGE SCALE GENOMIC DNA]</scope>
    <source>
        <strain evidence="9">CO-1-SRB</strain>
    </source>
</reference>
<dbReference type="GO" id="GO:0071555">
    <property type="term" value="P:cell wall organization"/>
    <property type="evidence" value="ECO:0007669"/>
    <property type="project" value="UniProtKB-KW"/>
</dbReference>
<dbReference type="eggNOG" id="COG1376">
    <property type="taxonomic scope" value="Bacteria"/>
</dbReference>
<dbReference type="RefSeq" id="WP_013810216.1">
    <property type="nucleotide sequence ID" value="NC_015565.1"/>
</dbReference>
<keyword evidence="3" id="KW-0732">Signal</keyword>
<evidence type="ECO:0000256" key="3">
    <source>
        <dbReference type="ARBA" id="ARBA00022729"/>
    </source>
</evidence>
<keyword evidence="5" id="KW-0573">Peptidoglycan synthesis</keyword>
<evidence type="ECO:0000256" key="4">
    <source>
        <dbReference type="ARBA" id="ARBA00022960"/>
    </source>
</evidence>
<evidence type="ECO:0000313" key="10">
    <source>
        <dbReference type="Proteomes" id="UP000009226"/>
    </source>
</evidence>
<dbReference type="SUPFAM" id="SSF141523">
    <property type="entry name" value="L,D-transpeptidase catalytic domain-like"/>
    <property type="match status" value="1"/>
</dbReference>
<gene>
    <name evidence="9" type="ordered locus">Desca_1499</name>
</gene>
<dbReference type="GO" id="GO:0008360">
    <property type="term" value="P:regulation of cell shape"/>
    <property type="evidence" value="ECO:0007669"/>
    <property type="project" value="UniProtKB-KW"/>
</dbReference>
<keyword evidence="7" id="KW-0472">Membrane</keyword>
<dbReference type="KEGG" id="dca:Desca_1499"/>
<keyword evidence="4" id="KW-0133">Cell shape</keyword>
<dbReference type="AlphaFoldDB" id="F6B635"/>
<keyword evidence="10" id="KW-1185">Reference proteome</keyword>
<proteinExistence type="predicted"/>
<evidence type="ECO:0000256" key="6">
    <source>
        <dbReference type="ARBA" id="ARBA00023316"/>
    </source>
</evidence>
<dbReference type="InterPro" id="IPR005490">
    <property type="entry name" value="LD_TPept_cat_dom"/>
</dbReference>
<dbReference type="Pfam" id="PF13205">
    <property type="entry name" value="Big_5"/>
    <property type="match status" value="1"/>
</dbReference>
<keyword evidence="6" id="KW-0961">Cell wall biogenesis/degradation</keyword>
<evidence type="ECO:0000256" key="7">
    <source>
        <dbReference type="SAM" id="Phobius"/>
    </source>
</evidence>
<dbReference type="InterPro" id="IPR038063">
    <property type="entry name" value="Transpep_catalytic_dom"/>
</dbReference>
<protein>
    <recommendedName>
        <fullName evidence="8">SbsA Ig-like domain-containing protein</fullName>
    </recommendedName>
</protein>
<evidence type="ECO:0000256" key="1">
    <source>
        <dbReference type="ARBA" id="ARBA00004752"/>
    </source>
</evidence>
<keyword evidence="7" id="KW-1133">Transmembrane helix</keyword>
<evidence type="ECO:0000259" key="8">
    <source>
        <dbReference type="Pfam" id="PF13205"/>
    </source>
</evidence>
<keyword evidence="2" id="KW-0808">Transferase</keyword>
<evidence type="ECO:0000313" key="9">
    <source>
        <dbReference type="EMBL" id="AEF94354.1"/>
    </source>
</evidence>
<dbReference type="EMBL" id="CP002736">
    <property type="protein sequence ID" value="AEF94354.1"/>
    <property type="molecule type" value="Genomic_DNA"/>
</dbReference>
<dbReference type="GO" id="GO:0009252">
    <property type="term" value="P:peptidoglycan biosynthetic process"/>
    <property type="evidence" value="ECO:0007669"/>
    <property type="project" value="UniProtKB-UniPathway"/>
</dbReference>
<evidence type="ECO:0000256" key="5">
    <source>
        <dbReference type="ARBA" id="ARBA00022984"/>
    </source>
</evidence>
<dbReference type="HOGENOM" id="CLU_628105_0_0_9"/>
<feature type="transmembrane region" description="Helical" evidence="7">
    <location>
        <begin position="12"/>
        <end position="31"/>
    </location>
</feature>
<dbReference type="Proteomes" id="UP000009226">
    <property type="component" value="Chromosome"/>
</dbReference>
<keyword evidence="7" id="KW-0812">Transmembrane</keyword>
<feature type="domain" description="SbsA Ig-like" evidence="8">
    <location>
        <begin position="139"/>
        <end position="228"/>
    </location>
</feature>
<name>F6B635_DESCC</name>
<dbReference type="InterPro" id="IPR032812">
    <property type="entry name" value="SbsA_Ig"/>
</dbReference>
<sequence length="436" mass="50330">MIVQISRARLILYIALFISIISLWLIIGHVVEEQLQPSAEGQVSIRFKFLAPMRPSAVNDLVIERIRDGQKVPFKYTWLTASTLQIHIFEKDYPRGLKYRYKFTGAPAMIWPFYVWARGEFQSKVKLRFIGIERNKATPSRGPVVLQFNTAVKPESISQHILLPKPGRLEPLKTLVRGKQWVVDYSRWQYWPSKKLQNQHEYTIEIKKELTGDNGSKLGQTVQAKFTTTPEFLIEQIYPLPGSDSVWLTRSISLTTNQPLQSVHIEIKGLPGQYQIENNQVKFRPDHVMLPDTTYHVKTQLTSTSNEVINYQFSFHTTNLGQNKWLQLRLAPSATLLVLEGNKVLRQINVSLKPNRNIPQGTLYEDKRETLPIKGNALARWIKLNADILLHTLPEGVKDDHHTLGLPQSYSCIYVSQRDMEWLYHNLPSNFMLIAH</sequence>
<accession>F6B635</accession>